<dbReference type="AlphaFoldDB" id="X1D6Y5"/>
<sequence>MKMPKEKIEKLNPMSEGQQPWRMKEKINETIGYINTISKDTSRIFRKKRKLMKHQKARRAR</sequence>
<comment type="caution">
    <text evidence="1">The sequence shown here is derived from an EMBL/GenBank/DDBJ whole genome shotgun (WGS) entry which is preliminary data.</text>
</comment>
<organism evidence="1">
    <name type="scientific">marine sediment metagenome</name>
    <dbReference type="NCBI Taxonomy" id="412755"/>
    <lineage>
        <taxon>unclassified sequences</taxon>
        <taxon>metagenomes</taxon>
        <taxon>ecological metagenomes</taxon>
    </lineage>
</organism>
<protein>
    <submittedName>
        <fullName evidence="1">Uncharacterized protein</fullName>
    </submittedName>
</protein>
<evidence type="ECO:0000313" key="1">
    <source>
        <dbReference type="EMBL" id="GAH16486.1"/>
    </source>
</evidence>
<name>X1D6Y5_9ZZZZ</name>
<dbReference type="EMBL" id="BART01032984">
    <property type="protein sequence ID" value="GAH16486.1"/>
    <property type="molecule type" value="Genomic_DNA"/>
</dbReference>
<reference evidence="1" key="1">
    <citation type="journal article" date="2014" name="Front. Microbiol.">
        <title>High frequency of phylogenetically diverse reductive dehalogenase-homologous genes in deep subseafloor sedimentary metagenomes.</title>
        <authorList>
            <person name="Kawai M."/>
            <person name="Futagami T."/>
            <person name="Toyoda A."/>
            <person name="Takaki Y."/>
            <person name="Nishi S."/>
            <person name="Hori S."/>
            <person name="Arai W."/>
            <person name="Tsubouchi T."/>
            <person name="Morono Y."/>
            <person name="Uchiyama I."/>
            <person name="Ito T."/>
            <person name="Fujiyama A."/>
            <person name="Inagaki F."/>
            <person name="Takami H."/>
        </authorList>
    </citation>
    <scope>NUCLEOTIDE SEQUENCE</scope>
    <source>
        <strain evidence="1">Expedition CK06-06</strain>
    </source>
</reference>
<accession>X1D6Y5</accession>
<proteinExistence type="predicted"/>
<gene>
    <name evidence="1" type="ORF">S01H4_56836</name>
</gene>